<comment type="caution">
    <text evidence="2">The sequence shown here is derived from an EMBL/GenBank/DDBJ whole genome shotgun (WGS) entry which is preliminary data.</text>
</comment>
<protein>
    <submittedName>
        <fullName evidence="2">Uncharacterized protein</fullName>
    </submittedName>
</protein>
<feature type="transmembrane region" description="Helical" evidence="1">
    <location>
        <begin position="313"/>
        <end position="334"/>
    </location>
</feature>
<feature type="transmembrane region" description="Helical" evidence="1">
    <location>
        <begin position="251"/>
        <end position="270"/>
    </location>
</feature>
<accession>A0ABD3R031</accession>
<feature type="transmembrane region" description="Helical" evidence="1">
    <location>
        <begin position="120"/>
        <end position="143"/>
    </location>
</feature>
<dbReference type="AlphaFoldDB" id="A0ABD3R031"/>
<proteinExistence type="predicted"/>
<gene>
    <name evidence="2" type="ORF">ACHAWO_000027</name>
</gene>
<organism evidence="2 3">
    <name type="scientific">Cyclotella atomus</name>
    <dbReference type="NCBI Taxonomy" id="382360"/>
    <lineage>
        <taxon>Eukaryota</taxon>
        <taxon>Sar</taxon>
        <taxon>Stramenopiles</taxon>
        <taxon>Ochrophyta</taxon>
        <taxon>Bacillariophyta</taxon>
        <taxon>Coscinodiscophyceae</taxon>
        <taxon>Thalassiosirophycidae</taxon>
        <taxon>Stephanodiscales</taxon>
        <taxon>Stephanodiscaceae</taxon>
        <taxon>Cyclotella</taxon>
    </lineage>
</organism>
<evidence type="ECO:0000313" key="2">
    <source>
        <dbReference type="EMBL" id="KAL3805206.1"/>
    </source>
</evidence>
<feature type="transmembrane region" description="Helical" evidence="1">
    <location>
        <begin position="199"/>
        <end position="216"/>
    </location>
</feature>
<dbReference type="Proteomes" id="UP001530400">
    <property type="component" value="Unassembled WGS sequence"/>
</dbReference>
<name>A0ABD3R031_9STRA</name>
<evidence type="ECO:0000313" key="3">
    <source>
        <dbReference type="Proteomes" id="UP001530400"/>
    </source>
</evidence>
<keyword evidence="1" id="KW-0472">Membrane</keyword>
<reference evidence="2 3" key="1">
    <citation type="submission" date="2024-10" db="EMBL/GenBank/DDBJ databases">
        <title>Updated reference genomes for cyclostephanoid diatoms.</title>
        <authorList>
            <person name="Roberts W.R."/>
            <person name="Alverson A.J."/>
        </authorList>
    </citation>
    <scope>NUCLEOTIDE SEQUENCE [LARGE SCALE GENOMIC DNA]</scope>
    <source>
        <strain evidence="2 3">AJA010-31</strain>
    </source>
</reference>
<feature type="transmembrane region" description="Helical" evidence="1">
    <location>
        <begin position="6"/>
        <end position="27"/>
    </location>
</feature>
<feature type="transmembrane region" description="Helical" evidence="1">
    <location>
        <begin position="374"/>
        <end position="392"/>
    </location>
</feature>
<evidence type="ECO:0000256" key="1">
    <source>
        <dbReference type="SAM" id="Phobius"/>
    </source>
</evidence>
<keyword evidence="1" id="KW-1133">Transmembrane helix</keyword>
<sequence length="738" mass="80909">MQLLHFPRSLTAPDAILPILLFLYLAYKQRSRQKQKGARGNNKTSLKAHYSLFHEAFLTRLSVMVSPSAMASSLNVNVVDLHAENKSSKKKPSSASSSGGVMEIRTRRIQQGELLSTPHYAIVETAFNLALSALIGLILRWILGLLRSLRLSRVNINGGDYSGVCCSPYRGLESDTKSSFEKLLACVLMKSEGDEAGKLLLTLLWVFLFVAVYKLAVASCNPNLDGESTADTRTTDEKGRYIYRRVPRQKVGAVLSALWLFHTPALLRYFGLIGLIEAVDELGARILLLGNLIGVVSIPLNDPLFGHSAMVQNLSNLLLTLFAMLWGVYASILVECIQETARNAAFVLSSNPAAKSRNRKQTPDEMMALVNTRIMLIIQAVAPLVIICTFFAEAHFAEMVTKSARGGGQASFSKQYLQNSGQFVRVGLSWSFLGASVYTIRALLQSYLDQASTVASAMSIYGEAAGSKSKQTNPKQPDPFSDRYSKVVPTAGKIAAFPAFVFAILMLAHLRGGDVSVHPGVGNENVDALSAAAIKGLVPGYSGEYATLTASRKQSTSSLLQAASLSRSTWEETPLRDKAHRYVSNWMGRDKYCSPPSSRAVKSMGRELNYMVLQSNDVSIDEETTLPIPINGAQLLEYAHPLPYTLIDVIQGRKTSSNDETCSNDMTESEQTCMASTIPMQTIVSSVFSHNILTPTIVIPTVETLTLLSSILWTVWYTVMVVWYWMKIRKSDGLHISA</sequence>
<feature type="transmembrane region" description="Helical" evidence="1">
    <location>
        <begin position="705"/>
        <end position="726"/>
    </location>
</feature>
<keyword evidence="3" id="KW-1185">Reference proteome</keyword>
<dbReference type="EMBL" id="JALLPJ020000010">
    <property type="protein sequence ID" value="KAL3805206.1"/>
    <property type="molecule type" value="Genomic_DNA"/>
</dbReference>
<keyword evidence="1" id="KW-0812">Transmembrane</keyword>